<evidence type="ECO:0000313" key="3">
    <source>
        <dbReference type="Proteomes" id="UP001165190"/>
    </source>
</evidence>
<reference evidence="2" key="1">
    <citation type="submission" date="2023-05" db="EMBL/GenBank/DDBJ databases">
        <title>Genome and transcriptome analyses reveal genes involved in the formation of fine ridges on petal epidermal cells in Hibiscus trionum.</title>
        <authorList>
            <person name="Koshimizu S."/>
            <person name="Masuda S."/>
            <person name="Ishii T."/>
            <person name="Shirasu K."/>
            <person name="Hoshino A."/>
            <person name="Arita M."/>
        </authorList>
    </citation>
    <scope>NUCLEOTIDE SEQUENCE</scope>
    <source>
        <strain evidence="2">Hamamatsu line</strain>
    </source>
</reference>
<evidence type="ECO:0000313" key="2">
    <source>
        <dbReference type="EMBL" id="GMJ03618.1"/>
    </source>
</evidence>
<dbReference type="Proteomes" id="UP001165190">
    <property type="component" value="Unassembled WGS sequence"/>
</dbReference>
<keyword evidence="3" id="KW-1185">Reference proteome</keyword>
<accession>A0A9W7IW11</accession>
<dbReference type="AlphaFoldDB" id="A0A9W7IW11"/>
<evidence type="ECO:0000256" key="1">
    <source>
        <dbReference type="SAM" id="Phobius"/>
    </source>
</evidence>
<keyword evidence="1" id="KW-1133">Transmembrane helix</keyword>
<comment type="caution">
    <text evidence="2">The sequence shown here is derived from an EMBL/GenBank/DDBJ whole genome shotgun (WGS) entry which is preliminary data.</text>
</comment>
<keyword evidence="1" id="KW-0472">Membrane</keyword>
<gene>
    <name evidence="2" type="ORF">HRI_004031000</name>
</gene>
<name>A0A9W7IW11_HIBTR</name>
<proteinExistence type="predicted"/>
<protein>
    <submittedName>
        <fullName evidence="2">Uncharacterized protein</fullName>
    </submittedName>
</protein>
<keyword evidence="1" id="KW-0812">Transmembrane</keyword>
<dbReference type="EMBL" id="BSYR01000037">
    <property type="protein sequence ID" value="GMJ03618.1"/>
    <property type="molecule type" value="Genomic_DNA"/>
</dbReference>
<organism evidence="2 3">
    <name type="scientific">Hibiscus trionum</name>
    <name type="common">Flower of an hour</name>
    <dbReference type="NCBI Taxonomy" id="183268"/>
    <lineage>
        <taxon>Eukaryota</taxon>
        <taxon>Viridiplantae</taxon>
        <taxon>Streptophyta</taxon>
        <taxon>Embryophyta</taxon>
        <taxon>Tracheophyta</taxon>
        <taxon>Spermatophyta</taxon>
        <taxon>Magnoliopsida</taxon>
        <taxon>eudicotyledons</taxon>
        <taxon>Gunneridae</taxon>
        <taxon>Pentapetalae</taxon>
        <taxon>rosids</taxon>
        <taxon>malvids</taxon>
        <taxon>Malvales</taxon>
        <taxon>Malvaceae</taxon>
        <taxon>Malvoideae</taxon>
        <taxon>Hibiscus</taxon>
    </lineage>
</organism>
<sequence length="72" mass="8437">MKTFFPFLNRNRTLRAHPKGSLSDGACHKKGTSDRKRLHLKVDFDFFVILVSDFFAFPCCMSFFVETGVTWW</sequence>
<feature type="transmembrane region" description="Helical" evidence="1">
    <location>
        <begin position="44"/>
        <end position="65"/>
    </location>
</feature>